<organism evidence="5 6">
    <name type="scientific">Mesotoga infera</name>
    <dbReference type="NCBI Taxonomy" id="1236046"/>
    <lineage>
        <taxon>Bacteria</taxon>
        <taxon>Thermotogati</taxon>
        <taxon>Thermotogota</taxon>
        <taxon>Thermotogae</taxon>
        <taxon>Kosmotogales</taxon>
        <taxon>Kosmotogaceae</taxon>
        <taxon>Mesotoga</taxon>
    </lineage>
</organism>
<evidence type="ECO:0000313" key="5">
    <source>
        <dbReference type="EMBL" id="SSC11485.1"/>
    </source>
</evidence>
<dbReference type="PANTHER" id="PTHR43567">
    <property type="entry name" value="FLAVOREDOXIN-RELATED-RELATED"/>
    <property type="match status" value="1"/>
</dbReference>
<comment type="similarity">
    <text evidence="3">Belongs to the flavoredoxin family.</text>
</comment>
<evidence type="ECO:0000256" key="3">
    <source>
        <dbReference type="ARBA" id="ARBA00038054"/>
    </source>
</evidence>
<gene>
    <name evidence="5" type="ORF">MESINF_0036</name>
</gene>
<dbReference type="Proteomes" id="UP000250796">
    <property type="component" value="Chromosome MESINF"/>
</dbReference>
<dbReference type="SMART" id="SM00903">
    <property type="entry name" value="Flavin_Reduct"/>
    <property type="match status" value="1"/>
</dbReference>
<dbReference type="InterPro" id="IPR002563">
    <property type="entry name" value="Flavin_Rdtase-like_dom"/>
</dbReference>
<evidence type="ECO:0000256" key="2">
    <source>
        <dbReference type="ARBA" id="ARBA00022630"/>
    </source>
</evidence>
<protein>
    <submittedName>
        <fullName evidence="5">Flavin reductase domain protein FMN-binding</fullName>
    </submittedName>
</protein>
<name>A0A7Z7LD67_9BACT</name>
<evidence type="ECO:0000259" key="4">
    <source>
        <dbReference type="SMART" id="SM00903"/>
    </source>
</evidence>
<dbReference type="SUPFAM" id="SSF50475">
    <property type="entry name" value="FMN-binding split barrel"/>
    <property type="match status" value="1"/>
</dbReference>
<reference evidence="5 6" key="1">
    <citation type="submission" date="2017-01" db="EMBL/GenBank/DDBJ databases">
        <authorList>
            <person name="Erauso G."/>
        </authorList>
    </citation>
    <scope>NUCLEOTIDE SEQUENCE [LARGE SCALE GENOMIC DNA]</scope>
    <source>
        <strain evidence="5">MESINF1</strain>
    </source>
</reference>
<keyword evidence="6" id="KW-1185">Reference proteome</keyword>
<dbReference type="GO" id="GO:0010181">
    <property type="term" value="F:FMN binding"/>
    <property type="evidence" value="ECO:0007669"/>
    <property type="project" value="InterPro"/>
</dbReference>
<keyword evidence="2" id="KW-0285">Flavoprotein</keyword>
<dbReference type="AlphaFoldDB" id="A0A7Z7LD67"/>
<comment type="cofactor">
    <cofactor evidence="1">
        <name>FMN</name>
        <dbReference type="ChEBI" id="CHEBI:58210"/>
    </cofactor>
</comment>
<dbReference type="PANTHER" id="PTHR43567:SF1">
    <property type="entry name" value="FLAVOREDOXIN"/>
    <property type="match status" value="1"/>
</dbReference>
<dbReference type="InterPro" id="IPR012349">
    <property type="entry name" value="Split_barrel_FMN-bd"/>
</dbReference>
<evidence type="ECO:0000256" key="1">
    <source>
        <dbReference type="ARBA" id="ARBA00001917"/>
    </source>
</evidence>
<feature type="domain" description="Flavin reductase like" evidence="4">
    <location>
        <begin position="12"/>
        <end position="149"/>
    </location>
</feature>
<dbReference type="GO" id="GO:0016646">
    <property type="term" value="F:oxidoreductase activity, acting on the CH-NH group of donors, NAD or NADP as acceptor"/>
    <property type="evidence" value="ECO:0007669"/>
    <property type="project" value="UniProtKB-ARBA"/>
</dbReference>
<evidence type="ECO:0000313" key="6">
    <source>
        <dbReference type="Proteomes" id="UP000250796"/>
    </source>
</evidence>
<proteinExistence type="inferred from homology"/>
<dbReference type="EMBL" id="LS974202">
    <property type="protein sequence ID" value="SSC11485.1"/>
    <property type="molecule type" value="Genomic_DNA"/>
</dbReference>
<sequence length="196" mass="22028">MIALKDRIGAGIYIYPMPLVVVGSMTEDRPNYTTVAFCGVVEVQPPMIQITLAKTRFSCKNIREFESFSINVPSMDMLRGVDFMGIYSGKTTDKSELFKTFYGELKNAPMIEEAPLNMECKLVDVFDFGGTHETFIGEVVQSYCSEFCIVNGLPDIKKINPATFSVYDNSYWSLGIHLGKAWNIGMKYTPPKTIHD</sequence>
<dbReference type="Gene3D" id="2.30.110.10">
    <property type="entry name" value="Electron Transport, Fmn-binding Protein, Chain A"/>
    <property type="match status" value="1"/>
</dbReference>
<dbReference type="Pfam" id="PF01613">
    <property type="entry name" value="Flavin_Reduct"/>
    <property type="match status" value="1"/>
</dbReference>
<accession>A0A7Z7LD67</accession>
<dbReference type="InterPro" id="IPR052174">
    <property type="entry name" value="Flavoredoxin"/>
</dbReference>
<dbReference type="KEGG" id="minf:MESINF_0036"/>